<evidence type="ECO:0000313" key="2">
    <source>
        <dbReference type="EMBL" id="ATC63762.1"/>
    </source>
</evidence>
<feature type="compositionally biased region" description="Low complexity" evidence="1">
    <location>
        <begin position="100"/>
        <end position="110"/>
    </location>
</feature>
<dbReference type="EMBL" id="CP023344">
    <property type="protein sequence ID" value="ATC63762.1"/>
    <property type="molecule type" value="Genomic_DNA"/>
</dbReference>
<protein>
    <submittedName>
        <fullName evidence="2">Uncharacterized protein</fullName>
    </submittedName>
</protein>
<proteinExistence type="predicted"/>
<reference evidence="2 3" key="1">
    <citation type="submission" date="2017-09" db="EMBL/GenBank/DDBJ databases">
        <title>Complete genome sequence of Verrucomicrobial strain HZ-65, isolated from freshwater.</title>
        <authorList>
            <person name="Choi A."/>
        </authorList>
    </citation>
    <scope>NUCLEOTIDE SEQUENCE [LARGE SCALE GENOMIC DNA]</scope>
    <source>
        <strain evidence="2 3">HZ-65</strain>
    </source>
</reference>
<dbReference type="AlphaFoldDB" id="A0A290QIQ6"/>
<evidence type="ECO:0000256" key="1">
    <source>
        <dbReference type="SAM" id="MobiDB-lite"/>
    </source>
</evidence>
<gene>
    <name evidence="2" type="ORF">CMV30_07240</name>
</gene>
<evidence type="ECO:0000313" key="3">
    <source>
        <dbReference type="Proteomes" id="UP000217265"/>
    </source>
</evidence>
<organism evidence="2 3">
    <name type="scientific">Nibricoccus aquaticus</name>
    <dbReference type="NCBI Taxonomy" id="2576891"/>
    <lineage>
        <taxon>Bacteria</taxon>
        <taxon>Pseudomonadati</taxon>
        <taxon>Verrucomicrobiota</taxon>
        <taxon>Opitutia</taxon>
        <taxon>Opitutales</taxon>
        <taxon>Opitutaceae</taxon>
        <taxon>Nibricoccus</taxon>
    </lineage>
</organism>
<name>A0A290QIQ6_9BACT</name>
<keyword evidence="3" id="KW-1185">Reference proteome</keyword>
<feature type="compositionally biased region" description="Polar residues" evidence="1">
    <location>
        <begin position="75"/>
        <end position="87"/>
    </location>
</feature>
<feature type="region of interest" description="Disordered" evidence="1">
    <location>
        <begin position="1"/>
        <end position="113"/>
    </location>
</feature>
<dbReference type="KEGG" id="vbh:CMV30_07240"/>
<dbReference type="Proteomes" id="UP000217265">
    <property type="component" value="Chromosome"/>
</dbReference>
<sequence length="149" mass="15374">MPSSPAADAATIPPASHHQPGETPASKRAPDSTTDCTSRRHAPTSRKTTAAISAPGPFNNASVPAIQIHAAHPDSATNAPRTITGHSPNDRCHHGRSARRAISARTRCSSDTGARSTGCPRSTACNAFSRGSSKCSSVMAECAACGFRR</sequence>
<accession>A0A290QIQ6</accession>